<evidence type="ECO:0000256" key="5">
    <source>
        <dbReference type="SAM" id="MobiDB-lite"/>
    </source>
</evidence>
<dbReference type="Gene3D" id="1.10.10.10">
    <property type="entry name" value="Winged helix-like DNA-binding domain superfamily/Winged helix DNA-binding domain"/>
    <property type="match status" value="2"/>
</dbReference>
<dbReference type="InterPro" id="IPR013325">
    <property type="entry name" value="RNA_pol_sigma_r2"/>
</dbReference>
<keyword evidence="3" id="KW-0238">DNA-binding</keyword>
<dbReference type="EMBL" id="LLZU01000011">
    <property type="protein sequence ID" value="KRV49635.1"/>
    <property type="molecule type" value="Genomic_DNA"/>
</dbReference>
<feature type="domain" description="RNA polymerase sigma-70 region 2" evidence="7">
    <location>
        <begin position="47"/>
        <end position="108"/>
    </location>
</feature>
<dbReference type="PANTHER" id="PTHR30385">
    <property type="entry name" value="SIGMA FACTOR F FLAGELLAR"/>
    <property type="match status" value="1"/>
</dbReference>
<dbReference type="CDD" id="cd06171">
    <property type="entry name" value="Sigma70_r4"/>
    <property type="match status" value="1"/>
</dbReference>
<accession>A0A0T6LU50</accession>
<keyword evidence="2" id="KW-0731">Sigma factor</keyword>
<reference evidence="9 10" key="1">
    <citation type="submission" date="2015-10" db="EMBL/GenBank/DDBJ databases">
        <title>Draft genome sequence of pyrrolomycin-producing Streptomyces vitaminophilus.</title>
        <authorList>
            <person name="Graham D.E."/>
            <person name="Mahan K.M."/>
            <person name="Klingeman D.M."/>
            <person name="Hettich R.L."/>
            <person name="Parry R.J."/>
        </authorList>
    </citation>
    <scope>NUCLEOTIDE SEQUENCE [LARGE SCALE GENOMIC DNA]</scope>
    <source>
        <strain evidence="9 10">ATCC 31673</strain>
    </source>
</reference>
<evidence type="ECO:0000259" key="6">
    <source>
        <dbReference type="Pfam" id="PF04539"/>
    </source>
</evidence>
<dbReference type="InterPro" id="IPR007630">
    <property type="entry name" value="RNA_pol_sigma70_r4"/>
</dbReference>
<dbReference type="AlphaFoldDB" id="A0A0T6LU50"/>
<dbReference type="eggNOG" id="COG1191">
    <property type="taxonomic scope" value="Bacteria"/>
</dbReference>
<dbReference type="InterPro" id="IPR007627">
    <property type="entry name" value="RNA_pol_sigma70_r2"/>
</dbReference>
<keyword evidence="1" id="KW-0805">Transcription regulation</keyword>
<dbReference type="InterPro" id="IPR013324">
    <property type="entry name" value="RNA_pol_sigma_r3/r4-like"/>
</dbReference>
<dbReference type="PANTHER" id="PTHR30385:SF4">
    <property type="entry name" value="RNA POLYMERASE SIGMA-E FACTOR"/>
    <property type="match status" value="1"/>
</dbReference>
<dbReference type="STRING" id="76728.AQ490_20185"/>
<dbReference type="SUPFAM" id="SSF88659">
    <property type="entry name" value="Sigma3 and sigma4 domains of RNA polymerase sigma factors"/>
    <property type="match status" value="2"/>
</dbReference>
<evidence type="ECO:0000313" key="9">
    <source>
        <dbReference type="EMBL" id="KRV49635.1"/>
    </source>
</evidence>
<gene>
    <name evidence="9" type="ORF">AQ490_20185</name>
</gene>
<dbReference type="InterPro" id="IPR007624">
    <property type="entry name" value="RNA_pol_sigma70_r3"/>
</dbReference>
<dbReference type="NCBIfam" id="TIGR02980">
    <property type="entry name" value="SigBFG"/>
    <property type="match status" value="1"/>
</dbReference>
<evidence type="ECO:0000259" key="7">
    <source>
        <dbReference type="Pfam" id="PF04542"/>
    </source>
</evidence>
<name>A0A0T6LU50_WENVI</name>
<dbReference type="GO" id="GO:0016987">
    <property type="term" value="F:sigma factor activity"/>
    <property type="evidence" value="ECO:0007669"/>
    <property type="project" value="UniProtKB-KW"/>
</dbReference>
<evidence type="ECO:0000256" key="2">
    <source>
        <dbReference type="ARBA" id="ARBA00023082"/>
    </source>
</evidence>
<organism evidence="9 10">
    <name type="scientific">Wenjunlia vitaminophila</name>
    <name type="common">Streptomyces vitaminophilus</name>
    <dbReference type="NCBI Taxonomy" id="76728"/>
    <lineage>
        <taxon>Bacteria</taxon>
        <taxon>Bacillati</taxon>
        <taxon>Actinomycetota</taxon>
        <taxon>Actinomycetes</taxon>
        <taxon>Kitasatosporales</taxon>
        <taxon>Streptomycetaceae</taxon>
        <taxon>Wenjunlia</taxon>
    </lineage>
</organism>
<dbReference type="Pfam" id="PF04545">
    <property type="entry name" value="Sigma70_r4"/>
    <property type="match status" value="1"/>
</dbReference>
<dbReference type="InterPro" id="IPR014322">
    <property type="entry name" value="RNA_pol_sigma-B/F/G"/>
</dbReference>
<dbReference type="InterPro" id="IPR000943">
    <property type="entry name" value="RNA_pol_sigma70"/>
</dbReference>
<evidence type="ECO:0000259" key="8">
    <source>
        <dbReference type="Pfam" id="PF04545"/>
    </source>
</evidence>
<dbReference type="Proteomes" id="UP000050867">
    <property type="component" value="Unassembled WGS sequence"/>
</dbReference>
<proteinExistence type="predicted"/>
<dbReference type="GO" id="GO:0006352">
    <property type="term" value="P:DNA-templated transcription initiation"/>
    <property type="evidence" value="ECO:0007669"/>
    <property type="project" value="InterPro"/>
</dbReference>
<evidence type="ECO:0000256" key="3">
    <source>
        <dbReference type="ARBA" id="ARBA00023125"/>
    </source>
</evidence>
<evidence type="ECO:0000256" key="1">
    <source>
        <dbReference type="ARBA" id="ARBA00023015"/>
    </source>
</evidence>
<dbReference type="PRINTS" id="PR00046">
    <property type="entry name" value="SIGMA70FCT"/>
</dbReference>
<dbReference type="RefSeq" id="WP_026219996.1">
    <property type="nucleotide sequence ID" value="NZ_LLZU01000011.1"/>
</dbReference>
<dbReference type="Pfam" id="PF04539">
    <property type="entry name" value="Sigma70_r3"/>
    <property type="match status" value="1"/>
</dbReference>
<protein>
    <submittedName>
        <fullName evidence="9">RNA polymerase subunit sigma</fullName>
    </submittedName>
</protein>
<dbReference type="NCBIfam" id="TIGR02937">
    <property type="entry name" value="sigma70-ECF"/>
    <property type="match status" value="1"/>
</dbReference>
<keyword evidence="10" id="KW-1185">Reference proteome</keyword>
<comment type="caution">
    <text evidence="9">The sequence shown here is derived from an EMBL/GenBank/DDBJ whole genome shotgun (WGS) entry which is preliminary data.</text>
</comment>
<evidence type="ECO:0000256" key="4">
    <source>
        <dbReference type="ARBA" id="ARBA00023163"/>
    </source>
</evidence>
<dbReference type="GO" id="GO:0003677">
    <property type="term" value="F:DNA binding"/>
    <property type="evidence" value="ECO:0007669"/>
    <property type="project" value="UniProtKB-KW"/>
</dbReference>
<feature type="domain" description="RNA polymerase sigma-70 region 3" evidence="6">
    <location>
        <begin position="120"/>
        <end position="174"/>
    </location>
</feature>
<sequence length="263" mass="29775">MASTGPTHRRRHDDTPDTAEDFRRLASMPDGPEREELRKAITCAWMPVAERLARRFRNRGENHEDLVQVAALGMVKAVDRYEPDRGTAFESFAIPTVVGELKRHFRDHLWSLHVPRRVQELRNRTRSARNELLQELEGRGPTVGELAGHTGLSEEDVLLGMEAQDAYSTVSLDAPMPGFDDFSIADTIGGPDSTMELVVNRESLKPLLAELPERERRILYLRFFKDLTQTQIADIVGISQMHVSRLISRTCDYLREGLLSDAA</sequence>
<dbReference type="InterPro" id="IPR014284">
    <property type="entry name" value="RNA_pol_sigma-70_dom"/>
</dbReference>
<feature type="region of interest" description="Disordered" evidence="5">
    <location>
        <begin position="1"/>
        <end position="34"/>
    </location>
</feature>
<dbReference type="OrthoDB" id="9804285at2"/>
<feature type="domain" description="RNA polymerase sigma-70 region 4" evidence="8">
    <location>
        <begin position="207"/>
        <end position="256"/>
    </location>
</feature>
<evidence type="ECO:0000313" key="10">
    <source>
        <dbReference type="Proteomes" id="UP000050867"/>
    </source>
</evidence>
<dbReference type="SUPFAM" id="SSF88946">
    <property type="entry name" value="Sigma2 domain of RNA polymerase sigma factors"/>
    <property type="match status" value="1"/>
</dbReference>
<dbReference type="InterPro" id="IPR036388">
    <property type="entry name" value="WH-like_DNA-bd_sf"/>
</dbReference>
<dbReference type="Gene3D" id="1.20.120.1810">
    <property type="match status" value="1"/>
</dbReference>
<dbReference type="Pfam" id="PF04542">
    <property type="entry name" value="Sigma70_r2"/>
    <property type="match status" value="1"/>
</dbReference>
<keyword evidence="4" id="KW-0804">Transcription</keyword>
<feature type="compositionally biased region" description="Basic and acidic residues" evidence="5">
    <location>
        <begin position="12"/>
        <end position="24"/>
    </location>
</feature>